<dbReference type="InterPro" id="IPR018485">
    <property type="entry name" value="FGGY_C"/>
</dbReference>
<evidence type="ECO:0000256" key="4">
    <source>
        <dbReference type="ARBA" id="ARBA00022777"/>
    </source>
</evidence>
<dbReference type="SUPFAM" id="SSF53067">
    <property type="entry name" value="Actin-like ATPase domain"/>
    <property type="match status" value="2"/>
</dbReference>
<dbReference type="InterPro" id="IPR050406">
    <property type="entry name" value="FGGY_Carb_Kinase"/>
</dbReference>
<evidence type="ECO:0000256" key="2">
    <source>
        <dbReference type="ARBA" id="ARBA00022553"/>
    </source>
</evidence>
<comment type="similarity">
    <text evidence="1 5">Belongs to the FGGY kinase family.</text>
</comment>
<dbReference type="CDD" id="cd07770">
    <property type="entry name" value="ASKHA_NBD_FGGY_GntK"/>
    <property type="match status" value="1"/>
</dbReference>
<name>A0A1D2LX12_BROTH</name>
<accession>A0A1D2LX12</accession>
<dbReference type="InterPro" id="IPR018484">
    <property type="entry name" value="FGGY_N"/>
</dbReference>
<evidence type="ECO:0000313" key="8">
    <source>
        <dbReference type="EMBL" id="ATF26381.1"/>
    </source>
</evidence>
<dbReference type="PANTHER" id="PTHR43095:SF2">
    <property type="entry name" value="GLUCONOKINASE"/>
    <property type="match status" value="1"/>
</dbReference>
<dbReference type="STRING" id="2756.BFR44_08985"/>
<dbReference type="GO" id="GO:0046316">
    <property type="term" value="F:gluconokinase activity"/>
    <property type="evidence" value="ECO:0007669"/>
    <property type="project" value="InterPro"/>
</dbReference>
<dbReference type="PANTHER" id="PTHR43095">
    <property type="entry name" value="SUGAR KINASE"/>
    <property type="match status" value="1"/>
</dbReference>
<dbReference type="GO" id="GO:0019521">
    <property type="term" value="P:D-gluconate metabolic process"/>
    <property type="evidence" value="ECO:0007669"/>
    <property type="project" value="InterPro"/>
</dbReference>
<dbReference type="InterPro" id="IPR043129">
    <property type="entry name" value="ATPase_NBD"/>
</dbReference>
<dbReference type="InterPro" id="IPR006002">
    <property type="entry name" value="Gluconate_kinase"/>
</dbReference>
<organism evidence="8 9">
    <name type="scientific">Brochothrix thermosphacta</name>
    <name type="common">Microbacterium thermosphactum</name>
    <dbReference type="NCBI Taxonomy" id="2756"/>
    <lineage>
        <taxon>Bacteria</taxon>
        <taxon>Bacillati</taxon>
        <taxon>Bacillota</taxon>
        <taxon>Bacilli</taxon>
        <taxon>Bacillales</taxon>
        <taxon>Listeriaceae</taxon>
        <taxon>Brochothrix</taxon>
    </lineage>
</organism>
<sequence length="510" mass="56659">MTALDLVIGMDIGTTSTKGVLYDTDGTVIATSDKLYSLIQDQPDKAEQNPDEILTAVVSVISNIVRDAGVNRSRIAGVSFSSAMHSLILLDKEEQLVTQSITWADNRAHRWTQHIKDELNGIEIYKRTGTPLHPMSPLSKLLWLKNDEPALYKKARYFIGIKEYIFLRLFKRRIVDMSIASATGMYNIHTLDWDEGVLDLLEIDPSYLSEVVETNVSITGLDKEYAHVMGLPVSMPFFIGASDGVLSNLGVNAIDGKTLALTIGTSGAVRMVVNEPRVDPKGRTFCYALTKDRWVIGGAVNNGGIVFRWVRDQLYPSDTLTNSENYNLLTEKASQIAAGSNGLIFHPFLGGERAPLWDADAKGAFIGLTHRHTRDHMIRAALEGIVFNLYSVLLVLEEIAPLPKRIHATGGFARSSLWRQLLADIFEQEVVIPESFESSCLGAAVLAMEELDLVNSLESVSSMVGVTHTHIPNKAHFEAYRELFPIFIRTTRLLQTEFATLADFQRKYTL</sequence>
<keyword evidence="2" id="KW-0597">Phosphoprotein</keyword>
<evidence type="ECO:0000259" key="6">
    <source>
        <dbReference type="Pfam" id="PF00370"/>
    </source>
</evidence>
<evidence type="ECO:0000259" key="7">
    <source>
        <dbReference type="Pfam" id="PF02782"/>
    </source>
</evidence>
<dbReference type="KEGG" id="bths:CNY62_08320"/>
<feature type="domain" description="Carbohydrate kinase FGGY C-terminal" evidence="7">
    <location>
        <begin position="259"/>
        <end position="448"/>
    </location>
</feature>
<gene>
    <name evidence="8" type="primary">gntK</name>
    <name evidence="8" type="ORF">CNY62_08320</name>
</gene>
<dbReference type="EMBL" id="CP023483">
    <property type="protein sequence ID" value="ATF26381.1"/>
    <property type="molecule type" value="Genomic_DNA"/>
</dbReference>
<evidence type="ECO:0000256" key="5">
    <source>
        <dbReference type="RuleBase" id="RU003733"/>
    </source>
</evidence>
<reference evidence="8 9" key="1">
    <citation type="submission" date="2017-09" db="EMBL/GenBank/DDBJ databases">
        <title>Complete Genome Sequences of Two Strains of the Meat Spoilage Bacterium Brochothrix thermosphacta Isolated from Ground Chicken.</title>
        <authorList>
            <person name="Paoli G.C."/>
            <person name="Wijey C."/>
            <person name="Chen C.-Y."/>
            <person name="Nguyen L."/>
            <person name="Yan X."/>
            <person name="Irwin P.L."/>
        </authorList>
    </citation>
    <scope>NUCLEOTIDE SEQUENCE [LARGE SCALE GENOMIC DNA]</scope>
    <source>
        <strain evidence="8 9">BI</strain>
    </source>
</reference>
<evidence type="ECO:0000256" key="3">
    <source>
        <dbReference type="ARBA" id="ARBA00022679"/>
    </source>
</evidence>
<evidence type="ECO:0000313" key="9">
    <source>
        <dbReference type="Proteomes" id="UP000243591"/>
    </source>
</evidence>
<dbReference type="RefSeq" id="WP_069118675.1">
    <property type="nucleotide sequence ID" value="NZ_CP023483.1"/>
</dbReference>
<dbReference type="Pfam" id="PF00370">
    <property type="entry name" value="FGGY_N"/>
    <property type="match status" value="1"/>
</dbReference>
<keyword evidence="3 5" id="KW-0808">Transferase</keyword>
<dbReference type="PROSITE" id="PS00445">
    <property type="entry name" value="FGGY_KINASES_2"/>
    <property type="match status" value="1"/>
</dbReference>
<keyword evidence="4 5" id="KW-0418">Kinase</keyword>
<dbReference type="OrthoDB" id="9805576at2"/>
<keyword evidence="9" id="KW-1185">Reference proteome</keyword>
<dbReference type="Pfam" id="PF02782">
    <property type="entry name" value="FGGY_C"/>
    <property type="match status" value="1"/>
</dbReference>
<dbReference type="Proteomes" id="UP000243591">
    <property type="component" value="Chromosome"/>
</dbReference>
<dbReference type="NCBIfam" id="TIGR01314">
    <property type="entry name" value="gntK_FGGY"/>
    <property type="match status" value="1"/>
</dbReference>
<proteinExistence type="inferred from homology"/>
<dbReference type="InterPro" id="IPR018483">
    <property type="entry name" value="Carb_kinase_FGGY_CS"/>
</dbReference>
<dbReference type="InterPro" id="IPR000577">
    <property type="entry name" value="Carb_kinase_FGGY"/>
</dbReference>
<dbReference type="PIRSF" id="PIRSF000538">
    <property type="entry name" value="GlpK"/>
    <property type="match status" value="1"/>
</dbReference>
<feature type="domain" description="Carbohydrate kinase FGGY N-terminal" evidence="6">
    <location>
        <begin position="7"/>
        <end position="250"/>
    </location>
</feature>
<evidence type="ECO:0000256" key="1">
    <source>
        <dbReference type="ARBA" id="ARBA00009156"/>
    </source>
</evidence>
<dbReference type="AlphaFoldDB" id="A0A1D2LX12"/>
<dbReference type="Gene3D" id="3.30.420.40">
    <property type="match status" value="2"/>
</dbReference>
<protein>
    <submittedName>
        <fullName evidence="8">Gluconokinase</fullName>
    </submittedName>
</protein>